<feature type="region of interest" description="Disordered" evidence="1">
    <location>
        <begin position="66"/>
        <end position="85"/>
    </location>
</feature>
<proteinExistence type="predicted"/>
<gene>
    <name evidence="2" type="ORF">CSUI_011562</name>
</gene>
<organism evidence="2 3">
    <name type="scientific">Cystoisospora suis</name>
    <dbReference type="NCBI Taxonomy" id="483139"/>
    <lineage>
        <taxon>Eukaryota</taxon>
        <taxon>Sar</taxon>
        <taxon>Alveolata</taxon>
        <taxon>Apicomplexa</taxon>
        <taxon>Conoidasida</taxon>
        <taxon>Coccidia</taxon>
        <taxon>Eucoccidiorida</taxon>
        <taxon>Eimeriorina</taxon>
        <taxon>Sarcocystidae</taxon>
        <taxon>Cystoisospora</taxon>
    </lineage>
</organism>
<feature type="compositionally biased region" description="Pro residues" evidence="1">
    <location>
        <begin position="76"/>
        <end position="85"/>
    </location>
</feature>
<evidence type="ECO:0000256" key="1">
    <source>
        <dbReference type="SAM" id="MobiDB-lite"/>
    </source>
</evidence>
<comment type="caution">
    <text evidence="2">The sequence shown here is derived from an EMBL/GenBank/DDBJ whole genome shotgun (WGS) entry which is preliminary data.</text>
</comment>
<keyword evidence="3" id="KW-1185">Reference proteome</keyword>
<dbReference type="EMBL" id="MIGC01013712">
    <property type="protein sequence ID" value="PHJ14628.1"/>
    <property type="molecule type" value="Genomic_DNA"/>
</dbReference>
<name>A0A2C6KCU5_9APIC</name>
<protein>
    <submittedName>
        <fullName evidence="2">Trigger factor protein</fullName>
    </submittedName>
</protein>
<dbReference type="GeneID" id="94434871"/>
<dbReference type="VEuPathDB" id="ToxoDB:CSUI_011562"/>
<evidence type="ECO:0000313" key="3">
    <source>
        <dbReference type="Proteomes" id="UP000221165"/>
    </source>
</evidence>
<accession>A0A2C6KCU5</accession>
<reference evidence="2 3" key="1">
    <citation type="journal article" date="2017" name="Int. J. Parasitol.">
        <title>The genome of the protozoan parasite Cystoisospora suis and a reverse vaccinology approach to identify vaccine candidates.</title>
        <authorList>
            <person name="Palmieri N."/>
            <person name="Shrestha A."/>
            <person name="Ruttkowski B."/>
            <person name="Beck T."/>
            <person name="Vogl C."/>
            <person name="Tomley F."/>
            <person name="Blake D.P."/>
            <person name="Joachim A."/>
        </authorList>
    </citation>
    <scope>NUCLEOTIDE SEQUENCE [LARGE SCALE GENOMIC DNA]</scope>
    <source>
        <strain evidence="2 3">Wien I</strain>
    </source>
</reference>
<dbReference type="Proteomes" id="UP000221165">
    <property type="component" value="Unassembled WGS sequence"/>
</dbReference>
<feature type="compositionally biased region" description="Basic and acidic residues" evidence="1">
    <location>
        <begin position="66"/>
        <end position="75"/>
    </location>
</feature>
<sequence>MVLSQPKNTAQGIWCVAPLFFASRAGGDVSYGMKAYPTGANVQRYREHRQKLVEENEKWKNLSLKFFKDPGESKRPPPLGPHSTE</sequence>
<evidence type="ECO:0000313" key="2">
    <source>
        <dbReference type="EMBL" id="PHJ14628.1"/>
    </source>
</evidence>
<dbReference type="RefSeq" id="XP_067916364.1">
    <property type="nucleotide sequence ID" value="XM_068071660.1"/>
</dbReference>
<dbReference type="AlphaFoldDB" id="A0A2C6KCU5"/>